<dbReference type="InterPro" id="IPR001279">
    <property type="entry name" value="Metallo-B-lactamas"/>
</dbReference>
<reference evidence="2 3" key="1">
    <citation type="submission" date="2023-09" db="EMBL/GenBank/DDBJ databases">
        <authorList>
            <person name="Rey-Velasco X."/>
        </authorList>
    </citation>
    <scope>NUCLEOTIDE SEQUENCE [LARGE SCALE GENOMIC DNA]</scope>
    <source>
        <strain evidence="2 3">W345</strain>
    </source>
</reference>
<dbReference type="Proteomes" id="UP001254608">
    <property type="component" value="Unassembled WGS sequence"/>
</dbReference>
<evidence type="ECO:0000259" key="1">
    <source>
        <dbReference type="SMART" id="SM00849"/>
    </source>
</evidence>
<dbReference type="Pfam" id="PF12706">
    <property type="entry name" value="Lactamase_B_2"/>
    <property type="match status" value="1"/>
</dbReference>
<dbReference type="RefSeq" id="WP_311364279.1">
    <property type="nucleotide sequence ID" value="NZ_JAVRIC010000006.1"/>
</dbReference>
<keyword evidence="3" id="KW-1185">Reference proteome</keyword>
<comment type="caution">
    <text evidence="2">The sequence shown here is derived from an EMBL/GenBank/DDBJ whole genome shotgun (WGS) entry which is preliminary data.</text>
</comment>
<dbReference type="CDD" id="cd07735">
    <property type="entry name" value="class_II_PDE_MBL-fold"/>
    <property type="match status" value="1"/>
</dbReference>
<dbReference type="PANTHER" id="PTHR28283">
    <property type="entry name" value="3',5'-CYCLIC-NUCLEOTIDE PHOSPHODIESTERASE 1"/>
    <property type="match status" value="1"/>
</dbReference>
<proteinExistence type="predicted"/>
<dbReference type="EMBL" id="JAVRIC010000006">
    <property type="protein sequence ID" value="MDT0496885.1"/>
    <property type="molecule type" value="Genomic_DNA"/>
</dbReference>
<dbReference type="PANTHER" id="PTHR28283:SF1">
    <property type="entry name" value="3',5'-CYCLIC-NUCLEOTIDE PHOSPHODIESTERASE 1"/>
    <property type="match status" value="1"/>
</dbReference>
<keyword evidence="2" id="KW-0378">Hydrolase</keyword>
<name>A0ABU2WH59_9GAMM</name>
<gene>
    <name evidence="2" type="ORF">RM530_05840</name>
</gene>
<protein>
    <submittedName>
        <fullName evidence="2">3',5'-cyclic-nucleotide phosphodiesterase</fullName>
        <ecNumber evidence="2">3.1.4.17</ecNumber>
    </submittedName>
</protein>
<dbReference type="SUPFAM" id="SSF56281">
    <property type="entry name" value="Metallo-hydrolase/oxidoreductase"/>
    <property type="match status" value="1"/>
</dbReference>
<dbReference type="GO" id="GO:0004114">
    <property type="term" value="F:3',5'-cyclic-nucleotide phosphodiesterase activity"/>
    <property type="evidence" value="ECO:0007669"/>
    <property type="project" value="UniProtKB-EC"/>
</dbReference>
<dbReference type="EC" id="3.1.4.17" evidence="2"/>
<dbReference type="PRINTS" id="PR00388">
    <property type="entry name" value="PDIESTERASE2"/>
</dbReference>
<dbReference type="InterPro" id="IPR000396">
    <property type="entry name" value="Pdiesterase2"/>
</dbReference>
<organism evidence="2 3">
    <name type="scientific">Banduia mediterranea</name>
    <dbReference type="NCBI Taxonomy" id="3075609"/>
    <lineage>
        <taxon>Bacteria</taxon>
        <taxon>Pseudomonadati</taxon>
        <taxon>Pseudomonadota</taxon>
        <taxon>Gammaproteobacteria</taxon>
        <taxon>Nevskiales</taxon>
        <taxon>Algiphilaceae</taxon>
        <taxon>Banduia</taxon>
    </lineage>
</organism>
<evidence type="ECO:0000313" key="2">
    <source>
        <dbReference type="EMBL" id="MDT0496885.1"/>
    </source>
</evidence>
<dbReference type="SMART" id="SM00849">
    <property type="entry name" value="Lactamase_B"/>
    <property type="match status" value="1"/>
</dbReference>
<feature type="domain" description="Metallo-beta-lactamase" evidence="1">
    <location>
        <begin position="17"/>
        <end position="203"/>
    </location>
</feature>
<dbReference type="InterPro" id="IPR036866">
    <property type="entry name" value="RibonucZ/Hydroxyglut_hydro"/>
</dbReference>
<evidence type="ECO:0000313" key="3">
    <source>
        <dbReference type="Proteomes" id="UP001254608"/>
    </source>
</evidence>
<sequence length="254" mass="28404">MRIKVLGCSGGIGPGLRTTALLVNDETLVDAGTGVGDLSLSRMRRIRRVLLTHAHLDHVCGLAFMADNLFGLIDRPLDVFALDETLDALRKHIFNWWIWPDFGELPSTNAPIINYHTIETGHAMHIDGVRYTPFPVLHAVPAVGYVMQDAGGTIAFTGDTYADDSVWNALNALPQLDRLMIEIAFTDEQAELGRVSRHFTPSLLGQELHKLRHRPELLLTHHKPGAEARIEKECRIALADWSYRHLRRGDIITP</sequence>
<dbReference type="Gene3D" id="3.60.15.10">
    <property type="entry name" value="Ribonuclease Z/Hydroxyacylglutathione hydrolase-like"/>
    <property type="match status" value="1"/>
</dbReference>
<accession>A0ABU2WH59</accession>